<evidence type="ECO:0000313" key="2">
    <source>
        <dbReference type="Proteomes" id="UP000002063"/>
    </source>
</evidence>
<proteinExistence type="predicted"/>
<evidence type="ECO:0000313" key="1">
    <source>
        <dbReference type="EMBL" id="ACX72907.1"/>
    </source>
</evidence>
<accession>C9RH55</accession>
<dbReference type="KEGG" id="mvu:Metvu_1049"/>
<keyword evidence="2" id="KW-1185">Reference proteome</keyword>
<organism evidence="1 2">
    <name type="scientific">Methanocaldococcus vulcanius (strain ATCC 700851 / DSM 12094 / M7)</name>
    <name type="common">Methanococcus vulcanius</name>
    <dbReference type="NCBI Taxonomy" id="579137"/>
    <lineage>
        <taxon>Archaea</taxon>
        <taxon>Methanobacteriati</taxon>
        <taxon>Methanobacteriota</taxon>
        <taxon>Methanomada group</taxon>
        <taxon>Methanococci</taxon>
        <taxon>Methanococcales</taxon>
        <taxon>Methanocaldococcaceae</taxon>
        <taxon>Methanocaldococcus</taxon>
    </lineage>
</organism>
<gene>
    <name evidence="1" type="ordered locus">Metvu_1049</name>
</gene>
<dbReference type="AlphaFoldDB" id="C9RH55"/>
<dbReference type="Proteomes" id="UP000002063">
    <property type="component" value="Chromosome"/>
</dbReference>
<dbReference type="GeneID" id="8513386"/>
<dbReference type="STRING" id="579137.Metvu_1049"/>
<dbReference type="eggNOG" id="arCOG06576">
    <property type="taxonomic scope" value="Archaea"/>
</dbReference>
<dbReference type="HOGENOM" id="CLU_1998791_0_0_2"/>
<dbReference type="RefSeq" id="WP_015733127.1">
    <property type="nucleotide sequence ID" value="NC_013407.1"/>
</dbReference>
<name>C9RH55_METVM</name>
<reference evidence="1" key="1">
    <citation type="submission" date="2009-10" db="EMBL/GenBank/DDBJ databases">
        <title>Complete sequence of chromosome of Methanocaldococcus vulcanius M7.</title>
        <authorList>
            <consortium name="US DOE Joint Genome Institute"/>
            <person name="Lucas S."/>
            <person name="Copeland A."/>
            <person name="Lapidus A."/>
            <person name="Glavina del Rio T."/>
            <person name="Dalin E."/>
            <person name="Tice H."/>
            <person name="Bruce D."/>
            <person name="Goodwin L."/>
            <person name="Pitluck S."/>
            <person name="Lcollab F.I."/>
            <person name="Brettin T."/>
            <person name="Detter J.C."/>
            <person name="Han C."/>
            <person name="Tapia R."/>
            <person name="Kuske C.R."/>
            <person name="Schmutz J."/>
            <person name="Larimer F."/>
            <person name="Land M."/>
            <person name="Hauser L."/>
            <person name="Kyrpides N."/>
            <person name="Ovchinikova G."/>
            <person name="Sieprawska-Lupa M."/>
            <person name="Whitman W.B."/>
            <person name="Woyke T."/>
        </authorList>
    </citation>
    <scope>NUCLEOTIDE SEQUENCE [LARGE SCALE GENOMIC DNA]</scope>
    <source>
        <strain evidence="1">M7</strain>
    </source>
</reference>
<dbReference type="Gene3D" id="1.20.120.330">
    <property type="entry name" value="Nucleotidyltransferases domain 2"/>
    <property type="match status" value="1"/>
</dbReference>
<dbReference type="OrthoDB" id="66077at2157"/>
<dbReference type="EMBL" id="CP001787">
    <property type="protein sequence ID" value="ACX72907.1"/>
    <property type="molecule type" value="Genomic_DNA"/>
</dbReference>
<protein>
    <submittedName>
        <fullName evidence="1">Uncharacterized protein</fullName>
    </submittedName>
</protein>
<sequence length="124" mass="15311">MEFKCEEFKEIADKLPNFKSFPNEGKYRTAIGRYYYYTFLTIRNMIYRVDERDEVKKYFFSGLIHSFIRLYLNEFSKIIRNRKLIKVANKLKKLHDLRKKSDYNVNTKIKIKDKKPEKYIFRNK</sequence>